<sequence>MIRPLTLAVLLFLAAAVLLLSGCSIANTTASEVALQYGGGPFDSRVFVQCVPNGTREVNDVADDHFYYPAGQRDFTFGPDQGLDSAPLTSTTGDAQEISVSGTVKFTVNTDCSEFVDPSGKRWPGGKLQMFHELIAAKYDAAPTDGGESMPNGWKTLLRNYIGAAVDRATDNEALKYGWQDLYTDTAKKAQWEKDVLAQLPAILSTLTQGVDLIQINAVLLQKPGIQPALVSGLTDKQAAELRNQAAEVDKKAAENFPGGLAGYQAYQQQQAINQAIKDGKVQVLPVPQGSPVIVGGK</sequence>
<dbReference type="Proteomes" id="UP000542674">
    <property type="component" value="Unassembled WGS sequence"/>
</dbReference>
<evidence type="ECO:0000313" key="3">
    <source>
        <dbReference type="Proteomes" id="UP000542674"/>
    </source>
</evidence>
<keyword evidence="1" id="KW-0732">Signal</keyword>
<protein>
    <recommendedName>
        <fullName evidence="4">SPFH domain/Band 7 family protein</fullName>
    </recommendedName>
</protein>
<gene>
    <name evidence="2" type="ORF">F4559_001167</name>
</gene>
<keyword evidence="3" id="KW-1185">Reference proteome</keyword>
<feature type="signal peptide" evidence="1">
    <location>
        <begin position="1"/>
        <end position="26"/>
    </location>
</feature>
<dbReference type="EMBL" id="JACHJS010000001">
    <property type="protein sequence ID" value="MBB4963808.1"/>
    <property type="molecule type" value="Genomic_DNA"/>
</dbReference>
<reference evidence="2 3" key="1">
    <citation type="submission" date="2020-08" db="EMBL/GenBank/DDBJ databases">
        <title>Sequencing the genomes of 1000 actinobacteria strains.</title>
        <authorList>
            <person name="Klenk H.-P."/>
        </authorList>
    </citation>
    <scope>NUCLEOTIDE SEQUENCE [LARGE SCALE GENOMIC DNA]</scope>
    <source>
        <strain evidence="2 3">DSM 45084</strain>
    </source>
</reference>
<dbReference type="PROSITE" id="PS51257">
    <property type="entry name" value="PROKAR_LIPOPROTEIN"/>
    <property type="match status" value="1"/>
</dbReference>
<organism evidence="2 3">
    <name type="scientific">Saccharothrix violaceirubra</name>
    <dbReference type="NCBI Taxonomy" id="413306"/>
    <lineage>
        <taxon>Bacteria</taxon>
        <taxon>Bacillati</taxon>
        <taxon>Actinomycetota</taxon>
        <taxon>Actinomycetes</taxon>
        <taxon>Pseudonocardiales</taxon>
        <taxon>Pseudonocardiaceae</taxon>
        <taxon>Saccharothrix</taxon>
    </lineage>
</organism>
<evidence type="ECO:0008006" key="4">
    <source>
        <dbReference type="Google" id="ProtNLM"/>
    </source>
</evidence>
<evidence type="ECO:0000256" key="1">
    <source>
        <dbReference type="SAM" id="SignalP"/>
    </source>
</evidence>
<name>A0A7W7SZG4_9PSEU</name>
<comment type="caution">
    <text evidence="2">The sequence shown here is derived from an EMBL/GenBank/DDBJ whole genome shotgun (WGS) entry which is preliminary data.</text>
</comment>
<feature type="chain" id="PRO_5030701795" description="SPFH domain/Band 7 family protein" evidence="1">
    <location>
        <begin position="27"/>
        <end position="298"/>
    </location>
</feature>
<proteinExistence type="predicted"/>
<evidence type="ECO:0000313" key="2">
    <source>
        <dbReference type="EMBL" id="MBB4963808.1"/>
    </source>
</evidence>
<accession>A0A7W7SZG4</accession>
<dbReference type="RefSeq" id="WP_184666553.1">
    <property type="nucleotide sequence ID" value="NZ_BAABAI010000034.1"/>
</dbReference>
<dbReference type="AlphaFoldDB" id="A0A7W7SZG4"/>